<dbReference type="Proteomes" id="UP001346149">
    <property type="component" value="Unassembled WGS sequence"/>
</dbReference>
<comment type="caution">
    <text evidence="1">The sequence shown here is derived from an EMBL/GenBank/DDBJ whole genome shotgun (WGS) entry which is preliminary data.</text>
</comment>
<protein>
    <submittedName>
        <fullName evidence="1">Uncharacterized protein</fullName>
    </submittedName>
</protein>
<proteinExistence type="predicted"/>
<keyword evidence="2" id="KW-1185">Reference proteome</keyword>
<organism evidence="1 2">
    <name type="scientific">Trapa natans</name>
    <name type="common">Water chestnut</name>
    <dbReference type="NCBI Taxonomy" id="22666"/>
    <lineage>
        <taxon>Eukaryota</taxon>
        <taxon>Viridiplantae</taxon>
        <taxon>Streptophyta</taxon>
        <taxon>Embryophyta</taxon>
        <taxon>Tracheophyta</taxon>
        <taxon>Spermatophyta</taxon>
        <taxon>Magnoliopsida</taxon>
        <taxon>eudicotyledons</taxon>
        <taxon>Gunneridae</taxon>
        <taxon>Pentapetalae</taxon>
        <taxon>rosids</taxon>
        <taxon>malvids</taxon>
        <taxon>Myrtales</taxon>
        <taxon>Lythraceae</taxon>
        <taxon>Trapa</taxon>
    </lineage>
</organism>
<sequence>MKRHGSLRGIKKFDLVIEFGLGHELLSYQGLHIFSGELTPPHSDPALLGGALFGQRSCPPVTNEKACRPLIAVPTIAGRSPTLTLLEAPSSQRTTAVIAF</sequence>
<gene>
    <name evidence="1" type="ORF">SAY86_028685</name>
</gene>
<evidence type="ECO:0000313" key="1">
    <source>
        <dbReference type="EMBL" id="KAK4796359.1"/>
    </source>
</evidence>
<evidence type="ECO:0000313" key="2">
    <source>
        <dbReference type="Proteomes" id="UP001346149"/>
    </source>
</evidence>
<accession>A0AAN7M106</accession>
<reference evidence="1 2" key="1">
    <citation type="journal article" date="2023" name="Hortic Res">
        <title>Pangenome of water caltrop reveals structural variations and asymmetric subgenome divergence after allopolyploidization.</title>
        <authorList>
            <person name="Zhang X."/>
            <person name="Chen Y."/>
            <person name="Wang L."/>
            <person name="Yuan Y."/>
            <person name="Fang M."/>
            <person name="Shi L."/>
            <person name="Lu R."/>
            <person name="Comes H.P."/>
            <person name="Ma Y."/>
            <person name="Chen Y."/>
            <person name="Huang G."/>
            <person name="Zhou Y."/>
            <person name="Zheng Z."/>
            <person name="Qiu Y."/>
        </authorList>
    </citation>
    <scope>NUCLEOTIDE SEQUENCE [LARGE SCALE GENOMIC DNA]</scope>
    <source>
        <strain evidence="1">F231</strain>
    </source>
</reference>
<dbReference type="AlphaFoldDB" id="A0AAN7M106"/>
<name>A0AAN7M106_TRANT</name>
<dbReference type="EMBL" id="JAXQNO010000006">
    <property type="protein sequence ID" value="KAK4796359.1"/>
    <property type="molecule type" value="Genomic_DNA"/>
</dbReference>